<dbReference type="Proteomes" id="UP000053477">
    <property type="component" value="Unassembled WGS sequence"/>
</dbReference>
<name>A0A0H2S8C8_9AGAM</name>
<dbReference type="EMBL" id="KQ085965">
    <property type="protein sequence ID" value="KLO13126.1"/>
    <property type="molecule type" value="Genomic_DNA"/>
</dbReference>
<dbReference type="AlphaFoldDB" id="A0A0H2S8C8"/>
<proteinExistence type="predicted"/>
<organism evidence="1 2">
    <name type="scientific">Schizopora paradoxa</name>
    <dbReference type="NCBI Taxonomy" id="27342"/>
    <lineage>
        <taxon>Eukaryota</taxon>
        <taxon>Fungi</taxon>
        <taxon>Dikarya</taxon>
        <taxon>Basidiomycota</taxon>
        <taxon>Agaricomycotina</taxon>
        <taxon>Agaricomycetes</taxon>
        <taxon>Hymenochaetales</taxon>
        <taxon>Schizoporaceae</taxon>
        <taxon>Schizopora</taxon>
    </lineage>
</organism>
<evidence type="ECO:0000313" key="2">
    <source>
        <dbReference type="Proteomes" id="UP000053477"/>
    </source>
</evidence>
<sequence>MSKSSSFERIINANSKTDRCSDRLWRVHKDGSVTKVIDRFEPADSNFPSKNRAAHDNMRPSIANFLIFTVASYSSKVAFAKPAVPPLPTCAGTAQPCGTLARPISCCEGLVCVPPPPPLERGLGECQEP</sequence>
<reference evidence="1 2" key="1">
    <citation type="submission" date="2015-04" db="EMBL/GenBank/DDBJ databases">
        <title>Complete genome sequence of Schizopora paradoxa KUC8140, a cosmopolitan wood degrader in East Asia.</title>
        <authorList>
            <consortium name="DOE Joint Genome Institute"/>
            <person name="Min B."/>
            <person name="Park H."/>
            <person name="Jang Y."/>
            <person name="Kim J.-J."/>
            <person name="Kim K.H."/>
            <person name="Pangilinan J."/>
            <person name="Lipzen A."/>
            <person name="Riley R."/>
            <person name="Grigoriev I.V."/>
            <person name="Spatafora J.W."/>
            <person name="Choi I.-G."/>
        </authorList>
    </citation>
    <scope>NUCLEOTIDE SEQUENCE [LARGE SCALE GENOMIC DNA]</scope>
    <source>
        <strain evidence="1 2">KUC8140</strain>
    </source>
</reference>
<accession>A0A0H2S8C8</accession>
<evidence type="ECO:0000313" key="1">
    <source>
        <dbReference type="EMBL" id="KLO13126.1"/>
    </source>
</evidence>
<gene>
    <name evidence="1" type="ORF">SCHPADRAFT_940696</name>
</gene>
<dbReference type="InParanoid" id="A0A0H2S8C8"/>
<keyword evidence="2" id="KW-1185">Reference proteome</keyword>
<protein>
    <submittedName>
        <fullName evidence="1">Uncharacterized protein</fullName>
    </submittedName>
</protein>